<keyword evidence="4" id="KW-1185">Reference proteome</keyword>
<sequence length="507" mass="55244">MKRILLPASGAILATGLLAAGLAGTAQADDTLSADQLASDAKAAEILDFWTKADNAALKSAKAYYWDNKDVKKIVSKGGYTADGKPGSTAPIGEEKKSTVKSQNVNLPKTIGKVFFEGRDGNLYWCSGTSIQAKYRNLVATAGHCVYDIAGNDEVVSRWVFVPGYYQGKAPWGIYVGKQAFTHYDFDVYEDFDRDYAFVTVYNGIGGVLNAATKVTYEEYQAAKAKGQATDVKATEISKADYDKGQNGPDKVYYDSKPGEDAKVVGPDHPGAVVEKIEVTKAKYEAAKALGTGRGQGFQWGDPLEEQVDKAKYDAAPEDSRRTDAAGNYFVTHYYVQKWSVPGKDAKYYRLDFYVISHKIKSVGRLGDNVGGQGFAWNQPTGKYVRTFGYPSNPHPDGSKPYSGVTPKWVYGKTGAKATKVPSLKIEEHISLKGAVTGGFNGSPWLLKYNNAKRLGYVNGVTSVLYDTDGNDRWDYLSSPYFDGETNTVYTAAANVWSGDITWGLPK</sequence>
<keyword evidence="1 2" id="KW-0732">Signal</keyword>
<evidence type="ECO:0000313" key="3">
    <source>
        <dbReference type="EMBL" id="GAA3566057.1"/>
    </source>
</evidence>
<reference evidence="4" key="1">
    <citation type="journal article" date="2019" name="Int. J. Syst. Evol. Microbiol.">
        <title>The Global Catalogue of Microorganisms (GCM) 10K type strain sequencing project: providing services to taxonomists for standard genome sequencing and annotation.</title>
        <authorList>
            <consortium name="The Broad Institute Genomics Platform"/>
            <consortium name="The Broad Institute Genome Sequencing Center for Infectious Disease"/>
            <person name="Wu L."/>
            <person name="Ma J."/>
        </authorList>
    </citation>
    <scope>NUCLEOTIDE SEQUENCE [LARGE SCALE GENOMIC DNA]</scope>
    <source>
        <strain evidence="4">JCM 17326</strain>
    </source>
</reference>
<evidence type="ECO:0008006" key="5">
    <source>
        <dbReference type="Google" id="ProtNLM"/>
    </source>
</evidence>
<dbReference type="Gene3D" id="2.40.10.10">
    <property type="entry name" value="Trypsin-like serine proteases"/>
    <property type="match status" value="2"/>
</dbReference>
<dbReference type="SUPFAM" id="SSF50494">
    <property type="entry name" value="Trypsin-like serine proteases"/>
    <property type="match status" value="2"/>
</dbReference>
<comment type="caution">
    <text evidence="3">The sequence shown here is derived from an EMBL/GenBank/DDBJ whole genome shotgun (WGS) entry which is preliminary data.</text>
</comment>
<accession>A0ABP6XK99</accession>
<dbReference type="RefSeq" id="WP_345565823.1">
    <property type="nucleotide sequence ID" value="NZ_BAABDQ010000011.1"/>
</dbReference>
<evidence type="ECO:0000256" key="2">
    <source>
        <dbReference type="SAM" id="SignalP"/>
    </source>
</evidence>
<dbReference type="EMBL" id="BAABDQ010000011">
    <property type="protein sequence ID" value="GAA3566057.1"/>
    <property type="molecule type" value="Genomic_DNA"/>
</dbReference>
<gene>
    <name evidence="3" type="ORF">GCM10022419_053430</name>
</gene>
<feature type="signal peptide" evidence="2">
    <location>
        <begin position="1"/>
        <end position="28"/>
    </location>
</feature>
<evidence type="ECO:0000313" key="4">
    <source>
        <dbReference type="Proteomes" id="UP001500630"/>
    </source>
</evidence>
<dbReference type="InterPro" id="IPR009003">
    <property type="entry name" value="Peptidase_S1_PA"/>
</dbReference>
<dbReference type="PANTHER" id="PTHR15462">
    <property type="entry name" value="SERINE PROTEASE"/>
    <property type="match status" value="1"/>
</dbReference>
<dbReference type="InterPro" id="IPR050966">
    <property type="entry name" value="Glutamyl_endopeptidase"/>
</dbReference>
<proteinExistence type="predicted"/>
<protein>
    <recommendedName>
        <fullName evidence="5">Serine protease</fullName>
    </recommendedName>
</protein>
<feature type="chain" id="PRO_5045274224" description="Serine protease" evidence="2">
    <location>
        <begin position="29"/>
        <end position="507"/>
    </location>
</feature>
<organism evidence="3 4">
    <name type="scientific">Nonomuraea rosea</name>
    <dbReference type="NCBI Taxonomy" id="638574"/>
    <lineage>
        <taxon>Bacteria</taxon>
        <taxon>Bacillati</taxon>
        <taxon>Actinomycetota</taxon>
        <taxon>Actinomycetes</taxon>
        <taxon>Streptosporangiales</taxon>
        <taxon>Streptosporangiaceae</taxon>
        <taxon>Nonomuraea</taxon>
    </lineage>
</organism>
<dbReference type="InterPro" id="IPR043504">
    <property type="entry name" value="Peptidase_S1_PA_chymotrypsin"/>
</dbReference>
<name>A0ABP6XK99_9ACTN</name>
<evidence type="ECO:0000256" key="1">
    <source>
        <dbReference type="ARBA" id="ARBA00022729"/>
    </source>
</evidence>
<dbReference type="Proteomes" id="UP001500630">
    <property type="component" value="Unassembled WGS sequence"/>
</dbReference>